<feature type="domain" description="FAD dependent oxidoreductase" evidence="2">
    <location>
        <begin position="10"/>
        <end position="378"/>
    </location>
</feature>
<dbReference type="Pfam" id="PF16350">
    <property type="entry name" value="FAO_M"/>
    <property type="match status" value="1"/>
</dbReference>
<dbReference type="Pfam" id="PF01571">
    <property type="entry name" value="GCV_T"/>
    <property type="match status" value="2"/>
</dbReference>
<feature type="domain" description="FAD dependent oxidoreductase central" evidence="5">
    <location>
        <begin position="383"/>
        <end position="434"/>
    </location>
</feature>
<evidence type="ECO:0000259" key="4">
    <source>
        <dbReference type="Pfam" id="PF08669"/>
    </source>
</evidence>
<dbReference type="Gene3D" id="2.40.30.110">
    <property type="entry name" value="Aminomethyltransferase beta-barrel domains"/>
    <property type="match status" value="1"/>
</dbReference>
<dbReference type="InterPro" id="IPR032503">
    <property type="entry name" value="FAO_M"/>
</dbReference>
<dbReference type="SUPFAM" id="SSF51905">
    <property type="entry name" value="FAD/NAD(P)-binding domain"/>
    <property type="match status" value="1"/>
</dbReference>
<dbReference type="PANTHER" id="PTHR13847:SF193">
    <property type="entry name" value="PYRUVATE DEHYDROGENASE PHOSPHATASE REGULATORY SUBUNIT, MITOCHONDRIAL"/>
    <property type="match status" value="1"/>
</dbReference>
<evidence type="ECO:0000313" key="6">
    <source>
        <dbReference type="EMBL" id="SUZ68518.1"/>
    </source>
</evidence>
<accession>A0A381PPX3</accession>
<dbReference type="Gene3D" id="3.30.9.10">
    <property type="entry name" value="D-Amino Acid Oxidase, subunit A, domain 2"/>
    <property type="match status" value="1"/>
</dbReference>
<dbReference type="InterPro" id="IPR027266">
    <property type="entry name" value="TrmE/GcvT-like"/>
</dbReference>
<dbReference type="EMBL" id="UINC01001039">
    <property type="protein sequence ID" value="SUZ68518.1"/>
    <property type="molecule type" value="Genomic_DNA"/>
</dbReference>
<protein>
    <recommendedName>
        <fullName evidence="7">FAD dependent oxidoreductase domain-containing protein</fullName>
    </recommendedName>
</protein>
<sequence>MTDLPSETQVVVIGGGVVGASVLYHLTKAGWTDVVLLERTELTAGSTWHSAGGMHTLNGDPNVAKLQQYTIELYKEIEEVSGQDCGITITGGIMLADNEQRMDWLRSAHARGRYLGMETELLSVAEAKKLLPIFDEQYFVGAMYDAHEGHVDPSGVTHAFAKAARDNGAQIHRDTWVRALDRDSSGKWRVHTIRTSTGEDLGSISCQHVVNAGGLWAREVGRMVGIELPVLAMEHTYILTEDLPEVAAYNKATGHQFLHSIDFGGEIYMRQEGGGLLLGTYEHDGRPWSPQETPWDFGMQLLPPDLEHISENLDVGFAHFPIFADAGLRQVVNGPFTFSPDGNPLLGPVRGLPGYWCACAVMAGLSQGGGVGLALANWMTDDDPGFDIWGMDVSRYGDFATSAYTRAKVNENYGRRFRITYPNEFLPIGRPLQTTAVHDRWSEFNAVWGDSYGLEVPQWFQHPGLDPIEELTWHRSNAWDRVAQESDLVRNSVGVTETSGFSKFRFSGPGARDFLSWVLAGRIPRHGRLSLTPMVNSNGGLIGDLTVGCLPPSHGEPEGPAGTVVGGATSNVDELEQFFVFGSGVAERYYERHFDRMLAEWKGEPARYRTCGYELAGLSIAGPNSRELLKRCVSVDVSNEAFRFMAFRRMEVGFAPTIAGRLTFTGDLGYEFWVPASYQRYLLDLLLEEGRDFGIQPFGAAALDSLRLEKGFGSWAREYRPIYDPYEAGLDRFIDSTSDFVGADALSEAKGRAHRKTLRCWTIDLPQDKTAADVLGDEPIWHAGTVVGWVTSGGYAHHSGLSVALGYVPAELGSISEGWQIEILGVLRDATLLTEPLLDPSGTRMRS</sequence>
<dbReference type="InterPro" id="IPR006076">
    <property type="entry name" value="FAD-dep_OxRdtase"/>
</dbReference>
<dbReference type="PANTHER" id="PTHR13847">
    <property type="entry name" value="SARCOSINE DEHYDROGENASE-RELATED"/>
    <property type="match status" value="1"/>
</dbReference>
<dbReference type="SUPFAM" id="SSF101790">
    <property type="entry name" value="Aminomethyltransferase beta-barrel domain"/>
    <property type="match status" value="1"/>
</dbReference>
<dbReference type="InterPro" id="IPR029043">
    <property type="entry name" value="GcvT/YgfZ_C"/>
</dbReference>
<evidence type="ECO:0000259" key="2">
    <source>
        <dbReference type="Pfam" id="PF01266"/>
    </source>
</evidence>
<dbReference type="SUPFAM" id="SSF54373">
    <property type="entry name" value="FAD-linked reductases, C-terminal domain"/>
    <property type="match status" value="1"/>
</dbReference>
<dbReference type="Gene3D" id="3.30.1360.120">
    <property type="entry name" value="Probable tRNA modification gtpase trme, domain 1"/>
    <property type="match status" value="1"/>
</dbReference>
<dbReference type="Gene3D" id="3.50.50.60">
    <property type="entry name" value="FAD/NAD(P)-binding domain"/>
    <property type="match status" value="1"/>
</dbReference>
<comment type="similarity">
    <text evidence="1">Belongs to the GcvT family.</text>
</comment>
<dbReference type="SUPFAM" id="SSF103025">
    <property type="entry name" value="Folate-binding domain"/>
    <property type="match status" value="1"/>
</dbReference>
<feature type="domain" description="Aminomethyltransferase C-terminal" evidence="4">
    <location>
        <begin position="768"/>
        <end position="839"/>
    </location>
</feature>
<proteinExistence type="inferred from homology"/>
<organism evidence="6">
    <name type="scientific">marine metagenome</name>
    <dbReference type="NCBI Taxonomy" id="408172"/>
    <lineage>
        <taxon>unclassified sequences</taxon>
        <taxon>metagenomes</taxon>
        <taxon>ecological metagenomes</taxon>
    </lineage>
</organism>
<dbReference type="InterPro" id="IPR013977">
    <property type="entry name" value="GcvT_C"/>
</dbReference>
<feature type="domain" description="GCVT N-terminal" evidence="3">
    <location>
        <begin position="437"/>
        <end position="551"/>
    </location>
</feature>
<name>A0A381PPX3_9ZZZZ</name>
<evidence type="ECO:0000259" key="5">
    <source>
        <dbReference type="Pfam" id="PF16350"/>
    </source>
</evidence>
<reference evidence="6" key="1">
    <citation type="submission" date="2018-05" db="EMBL/GenBank/DDBJ databases">
        <authorList>
            <person name="Lanie J.A."/>
            <person name="Ng W.-L."/>
            <person name="Kazmierczak K.M."/>
            <person name="Andrzejewski T.M."/>
            <person name="Davidsen T.M."/>
            <person name="Wayne K.J."/>
            <person name="Tettelin H."/>
            <person name="Glass J.I."/>
            <person name="Rusch D."/>
            <person name="Podicherti R."/>
            <person name="Tsui H.-C.T."/>
            <person name="Winkler M.E."/>
        </authorList>
    </citation>
    <scope>NUCLEOTIDE SEQUENCE</scope>
</reference>
<gene>
    <name evidence="6" type="ORF">METZ01_LOCUS21372</name>
</gene>
<dbReference type="Gene3D" id="3.30.70.1400">
    <property type="entry name" value="Aminomethyltransferase beta-barrel domains"/>
    <property type="match status" value="1"/>
</dbReference>
<dbReference type="Pfam" id="PF01266">
    <property type="entry name" value="DAO"/>
    <property type="match status" value="1"/>
</dbReference>
<evidence type="ECO:0000259" key="3">
    <source>
        <dbReference type="Pfam" id="PF01571"/>
    </source>
</evidence>
<feature type="domain" description="GCVT N-terminal" evidence="3">
    <location>
        <begin position="574"/>
        <end position="735"/>
    </location>
</feature>
<dbReference type="InterPro" id="IPR036188">
    <property type="entry name" value="FAD/NAD-bd_sf"/>
</dbReference>
<dbReference type="AlphaFoldDB" id="A0A381PPX3"/>
<evidence type="ECO:0000256" key="1">
    <source>
        <dbReference type="ARBA" id="ARBA00008609"/>
    </source>
</evidence>
<dbReference type="InterPro" id="IPR006222">
    <property type="entry name" value="GCVT_N"/>
</dbReference>
<evidence type="ECO:0008006" key="7">
    <source>
        <dbReference type="Google" id="ProtNLM"/>
    </source>
</evidence>
<dbReference type="GO" id="GO:0005759">
    <property type="term" value="C:mitochondrial matrix"/>
    <property type="evidence" value="ECO:0007669"/>
    <property type="project" value="TreeGrafter"/>
</dbReference>
<dbReference type="Pfam" id="PF08669">
    <property type="entry name" value="GCV_T_C"/>
    <property type="match status" value="1"/>
</dbReference>